<reference evidence="2 3" key="1">
    <citation type="submission" date="2018-11" db="EMBL/GenBank/DDBJ databases">
        <title>Sequencing the genomes of 1000 actinobacteria strains.</title>
        <authorList>
            <person name="Klenk H.-P."/>
        </authorList>
    </citation>
    <scope>NUCLEOTIDE SEQUENCE [LARGE SCALE GENOMIC DNA]</scope>
    <source>
        <strain evidence="2 3">DSM 12652</strain>
    </source>
</reference>
<keyword evidence="3" id="KW-1185">Reference proteome</keyword>
<evidence type="ECO:0008006" key="4">
    <source>
        <dbReference type="Google" id="ProtNLM"/>
    </source>
</evidence>
<dbReference type="AlphaFoldDB" id="A0A3N2CT96"/>
<evidence type="ECO:0000313" key="3">
    <source>
        <dbReference type="Proteomes" id="UP000281738"/>
    </source>
</evidence>
<organism evidence="2 3">
    <name type="scientific">Nocardioides aurantiacus</name>
    <dbReference type="NCBI Taxonomy" id="86796"/>
    <lineage>
        <taxon>Bacteria</taxon>
        <taxon>Bacillati</taxon>
        <taxon>Actinomycetota</taxon>
        <taxon>Actinomycetes</taxon>
        <taxon>Propionibacteriales</taxon>
        <taxon>Nocardioidaceae</taxon>
        <taxon>Nocardioides</taxon>
    </lineage>
</organism>
<dbReference type="EMBL" id="RKHO01000001">
    <property type="protein sequence ID" value="ROR90759.1"/>
    <property type="molecule type" value="Genomic_DNA"/>
</dbReference>
<accession>A0A3N2CT96</accession>
<proteinExistence type="predicted"/>
<feature type="region of interest" description="Disordered" evidence="1">
    <location>
        <begin position="30"/>
        <end position="67"/>
    </location>
</feature>
<dbReference type="Proteomes" id="UP000281738">
    <property type="component" value="Unassembled WGS sequence"/>
</dbReference>
<comment type="caution">
    <text evidence="2">The sequence shown here is derived from an EMBL/GenBank/DDBJ whole genome shotgun (WGS) entry which is preliminary data.</text>
</comment>
<gene>
    <name evidence="2" type="ORF">EDD33_1607</name>
</gene>
<dbReference type="RefSeq" id="WP_170169728.1">
    <property type="nucleotide sequence ID" value="NZ_RKHO01000001.1"/>
</dbReference>
<evidence type="ECO:0000256" key="1">
    <source>
        <dbReference type="SAM" id="MobiDB-lite"/>
    </source>
</evidence>
<sequence>MGLHQQLRRPTALGLTAAFLLAVTGCGGGEAGAEGADASASSSPSSSPSTEPSSSASSGSGPSDEDLGAVVAAEPEDLVWDVGTVPADWRKMSTETGTAQWQVAPGCLLTLQQPGGLRETTPTQEQIVRGTVDRIAQQSKVGVEPGTVRRAQFPVTSNVEGTSQSAAVSVLDFRAPKGVQGRVLAHRAGEFALILIAVCGREAFPQADKAEFAPFVRQLTIKATY</sequence>
<evidence type="ECO:0000313" key="2">
    <source>
        <dbReference type="EMBL" id="ROR90759.1"/>
    </source>
</evidence>
<feature type="compositionally biased region" description="Low complexity" evidence="1">
    <location>
        <begin position="33"/>
        <end position="62"/>
    </location>
</feature>
<name>A0A3N2CT96_9ACTN</name>
<protein>
    <recommendedName>
        <fullName evidence="4">Lipoprotein LpqN</fullName>
    </recommendedName>
</protein>